<comment type="cofactor">
    <cofactor evidence="1 7">
        <name>heme</name>
        <dbReference type="ChEBI" id="CHEBI:30413"/>
    </cofactor>
</comment>
<sequence>MAEAGDILLLVLVALSAAVLAVRPDNVALKWCAFLVLLYVCGVIVYRLYFHSLSRFPGPKMAGLTYLYEFYYDVLKAPGGQYYLKLEELHGKYGPILRITPDEVQVNDADFFEKLYVTGSSKRHRWETAGTGKTSPGSIAAAVSHDLHRIRRNSLSKFFSKAAVMRLESRLQSKMASLCQKLEEAVRCGEIINISTTFSMLTLSIISEYSFGKSWDDQGEEFVLTMREGFNSMHLLKYFPVMHYVPRPILEQLLSVARVVSKWETVMLDSRLPESEKETQRIADEALILVIAGTESTSRTLSTAIYHILTQPAILSNLRDELDKAIPDSNAEIPVAKAELLPYLTAVLKEANRITALLTNRSLFTAEQPLQYKEWTIQPGAAMCVNYRAVLYNEDIFPEPERFDPSRWLGDSEEVPRRNRHFIAFGRGHRSCLGVNLAWAELYLAAANMFRKFDMQLHDTVYERDVKIVRDCNVGFPSLQSKGVRIEILNRRS</sequence>
<keyword evidence="6 8" id="KW-0503">Monooxygenase</keyword>
<dbReference type="GO" id="GO:0020037">
    <property type="term" value="F:heme binding"/>
    <property type="evidence" value="ECO:0007669"/>
    <property type="project" value="InterPro"/>
</dbReference>
<protein>
    <submittedName>
        <fullName evidence="11">Cytochrome P450</fullName>
    </submittedName>
</protein>
<dbReference type="PRINTS" id="PR00463">
    <property type="entry name" value="EP450I"/>
</dbReference>
<keyword evidence="10" id="KW-0732">Signal</keyword>
<dbReference type="GO" id="GO:0016705">
    <property type="term" value="F:oxidoreductase activity, acting on paired donors, with incorporation or reduction of molecular oxygen"/>
    <property type="evidence" value="ECO:0007669"/>
    <property type="project" value="InterPro"/>
</dbReference>
<evidence type="ECO:0000256" key="9">
    <source>
        <dbReference type="SAM" id="Phobius"/>
    </source>
</evidence>
<dbReference type="PRINTS" id="PR00385">
    <property type="entry name" value="P450"/>
</dbReference>
<dbReference type="Gene3D" id="1.10.630.10">
    <property type="entry name" value="Cytochrome P450"/>
    <property type="match status" value="1"/>
</dbReference>
<proteinExistence type="inferred from homology"/>
<evidence type="ECO:0000256" key="4">
    <source>
        <dbReference type="ARBA" id="ARBA00023002"/>
    </source>
</evidence>
<accession>A0A9P4I9N7</accession>
<feature type="transmembrane region" description="Helical" evidence="9">
    <location>
        <begin position="31"/>
        <end position="50"/>
    </location>
</feature>
<feature type="binding site" description="axial binding residue" evidence="7">
    <location>
        <position position="432"/>
    </location>
    <ligand>
        <name>heme</name>
        <dbReference type="ChEBI" id="CHEBI:30413"/>
    </ligand>
    <ligandPart>
        <name>Fe</name>
        <dbReference type="ChEBI" id="CHEBI:18248"/>
    </ligandPart>
</feature>
<dbReference type="InterPro" id="IPR001128">
    <property type="entry name" value="Cyt_P450"/>
</dbReference>
<evidence type="ECO:0000256" key="7">
    <source>
        <dbReference type="PIRSR" id="PIRSR602401-1"/>
    </source>
</evidence>
<comment type="similarity">
    <text evidence="2 8">Belongs to the cytochrome P450 family.</text>
</comment>
<gene>
    <name evidence="11" type="ORF">NA57DRAFT_67637</name>
</gene>
<dbReference type="Proteomes" id="UP000799772">
    <property type="component" value="Unassembled WGS sequence"/>
</dbReference>
<name>A0A9P4I9N7_9PEZI</name>
<evidence type="ECO:0000313" key="12">
    <source>
        <dbReference type="Proteomes" id="UP000799772"/>
    </source>
</evidence>
<evidence type="ECO:0000256" key="10">
    <source>
        <dbReference type="SAM" id="SignalP"/>
    </source>
</evidence>
<dbReference type="InterPro" id="IPR002401">
    <property type="entry name" value="Cyt_P450_E_grp-I"/>
</dbReference>
<dbReference type="PANTHER" id="PTHR24305:SF157">
    <property type="entry name" value="N-ACETYLTRYPTOPHAN 6-HYDROXYLASE IVOC-RELATED"/>
    <property type="match status" value="1"/>
</dbReference>
<keyword evidence="9" id="KW-1133">Transmembrane helix</keyword>
<feature type="chain" id="PRO_5040230823" evidence="10">
    <location>
        <begin position="22"/>
        <end position="493"/>
    </location>
</feature>
<evidence type="ECO:0000256" key="1">
    <source>
        <dbReference type="ARBA" id="ARBA00001971"/>
    </source>
</evidence>
<dbReference type="SUPFAM" id="SSF48264">
    <property type="entry name" value="Cytochrome P450"/>
    <property type="match status" value="1"/>
</dbReference>
<keyword evidence="4 8" id="KW-0560">Oxidoreductase</keyword>
<comment type="caution">
    <text evidence="11">The sequence shown here is derived from an EMBL/GenBank/DDBJ whole genome shotgun (WGS) entry which is preliminary data.</text>
</comment>
<dbReference type="InterPro" id="IPR036396">
    <property type="entry name" value="Cyt_P450_sf"/>
</dbReference>
<keyword evidence="12" id="KW-1185">Reference proteome</keyword>
<evidence type="ECO:0000256" key="5">
    <source>
        <dbReference type="ARBA" id="ARBA00023004"/>
    </source>
</evidence>
<keyword evidence="9" id="KW-0812">Transmembrane</keyword>
<keyword evidence="9" id="KW-0472">Membrane</keyword>
<reference evidence="11" key="1">
    <citation type="journal article" date="2020" name="Stud. Mycol.">
        <title>101 Dothideomycetes genomes: a test case for predicting lifestyles and emergence of pathogens.</title>
        <authorList>
            <person name="Haridas S."/>
            <person name="Albert R."/>
            <person name="Binder M."/>
            <person name="Bloem J."/>
            <person name="Labutti K."/>
            <person name="Salamov A."/>
            <person name="Andreopoulos B."/>
            <person name="Baker S."/>
            <person name="Barry K."/>
            <person name="Bills G."/>
            <person name="Bluhm B."/>
            <person name="Cannon C."/>
            <person name="Castanera R."/>
            <person name="Culley D."/>
            <person name="Daum C."/>
            <person name="Ezra D."/>
            <person name="Gonzalez J."/>
            <person name="Henrissat B."/>
            <person name="Kuo A."/>
            <person name="Liang C."/>
            <person name="Lipzen A."/>
            <person name="Lutzoni F."/>
            <person name="Magnuson J."/>
            <person name="Mondo S."/>
            <person name="Nolan M."/>
            <person name="Ohm R."/>
            <person name="Pangilinan J."/>
            <person name="Park H.-J."/>
            <person name="Ramirez L."/>
            <person name="Alfaro M."/>
            <person name="Sun H."/>
            <person name="Tritt A."/>
            <person name="Yoshinaga Y."/>
            <person name="Zwiers L.-H."/>
            <person name="Turgeon B."/>
            <person name="Goodwin S."/>
            <person name="Spatafora J."/>
            <person name="Crous P."/>
            <person name="Grigoriev I."/>
        </authorList>
    </citation>
    <scope>NUCLEOTIDE SEQUENCE</scope>
    <source>
        <strain evidence="11">CBS 133067</strain>
    </source>
</reference>
<keyword evidence="3 7" id="KW-0479">Metal-binding</keyword>
<dbReference type="GO" id="GO:0005506">
    <property type="term" value="F:iron ion binding"/>
    <property type="evidence" value="ECO:0007669"/>
    <property type="project" value="InterPro"/>
</dbReference>
<evidence type="ECO:0000256" key="8">
    <source>
        <dbReference type="RuleBase" id="RU000461"/>
    </source>
</evidence>
<keyword evidence="5 7" id="KW-0408">Iron</keyword>
<feature type="signal peptide" evidence="10">
    <location>
        <begin position="1"/>
        <end position="21"/>
    </location>
</feature>
<dbReference type="GO" id="GO:0004497">
    <property type="term" value="F:monooxygenase activity"/>
    <property type="evidence" value="ECO:0007669"/>
    <property type="project" value="UniProtKB-KW"/>
</dbReference>
<evidence type="ECO:0000256" key="6">
    <source>
        <dbReference type="ARBA" id="ARBA00023033"/>
    </source>
</evidence>
<dbReference type="EMBL" id="ML978130">
    <property type="protein sequence ID" value="KAF2096018.1"/>
    <property type="molecule type" value="Genomic_DNA"/>
</dbReference>
<evidence type="ECO:0000313" key="11">
    <source>
        <dbReference type="EMBL" id="KAF2096018.1"/>
    </source>
</evidence>
<evidence type="ECO:0000256" key="3">
    <source>
        <dbReference type="ARBA" id="ARBA00022723"/>
    </source>
</evidence>
<dbReference type="InterPro" id="IPR050121">
    <property type="entry name" value="Cytochrome_P450_monoxygenase"/>
</dbReference>
<dbReference type="CDD" id="cd11062">
    <property type="entry name" value="CYP58-like"/>
    <property type="match status" value="1"/>
</dbReference>
<organism evidence="11 12">
    <name type="scientific">Rhizodiscina lignyota</name>
    <dbReference type="NCBI Taxonomy" id="1504668"/>
    <lineage>
        <taxon>Eukaryota</taxon>
        <taxon>Fungi</taxon>
        <taxon>Dikarya</taxon>
        <taxon>Ascomycota</taxon>
        <taxon>Pezizomycotina</taxon>
        <taxon>Dothideomycetes</taxon>
        <taxon>Pleosporomycetidae</taxon>
        <taxon>Aulographales</taxon>
        <taxon>Rhizodiscinaceae</taxon>
        <taxon>Rhizodiscina</taxon>
    </lineage>
</organism>
<dbReference type="Pfam" id="PF00067">
    <property type="entry name" value="p450"/>
    <property type="match status" value="2"/>
</dbReference>
<dbReference type="PROSITE" id="PS00086">
    <property type="entry name" value="CYTOCHROME_P450"/>
    <property type="match status" value="1"/>
</dbReference>
<dbReference type="InterPro" id="IPR017972">
    <property type="entry name" value="Cyt_P450_CS"/>
</dbReference>
<dbReference type="PANTHER" id="PTHR24305">
    <property type="entry name" value="CYTOCHROME P450"/>
    <property type="match status" value="1"/>
</dbReference>
<keyword evidence="7 8" id="KW-0349">Heme</keyword>
<dbReference type="OrthoDB" id="3945418at2759"/>
<evidence type="ECO:0000256" key="2">
    <source>
        <dbReference type="ARBA" id="ARBA00010617"/>
    </source>
</evidence>
<dbReference type="AlphaFoldDB" id="A0A9P4I9N7"/>